<dbReference type="AlphaFoldDB" id="A0A840CTS4"/>
<reference evidence="1" key="1">
    <citation type="submission" date="2020-08" db="EMBL/GenBank/DDBJ databases">
        <title>Genomic Encyclopedia of Type Strains, Phase IV (KMG-IV): sequencing the most valuable type-strain genomes for metagenomic binning, comparative biology and taxonomic classification.</title>
        <authorList>
            <person name="Goeker M."/>
        </authorList>
    </citation>
    <scope>NUCLEOTIDE SEQUENCE [LARGE SCALE GENOMIC DNA]</scope>
    <source>
        <strain evidence="1">DSM 105720</strain>
    </source>
</reference>
<evidence type="ECO:0000313" key="1">
    <source>
        <dbReference type="EMBL" id="MBB4043447.1"/>
    </source>
</evidence>
<dbReference type="EMBL" id="JACIER010000004">
    <property type="protein sequence ID" value="MBB4043447.1"/>
    <property type="molecule type" value="Genomic_DNA"/>
</dbReference>
<dbReference type="RefSeq" id="WP_044161871.1">
    <property type="nucleotide sequence ID" value="NZ_JACIER010000004.1"/>
</dbReference>
<name>A0A840CTS4_9BACE</name>
<proteinExistence type="predicted"/>
<protein>
    <submittedName>
        <fullName evidence="1">Uncharacterized protein</fullName>
    </submittedName>
</protein>
<accession>A0A840CTS4</accession>
<sequence>MRIKFEIKEKLSEIIEEIMHSPHWITYVKEELNGRTTVVIRDQEFGSEATIEIYATEISIKTAWSNYDYRISVVQGIVWCEYNGAYRGLLEQVLLPTLTPKENLLDSQVTESSLYGREHKTLKEYAEANAKLKQFRRDNFNEDRSGVAPFDHPRRVYDEFIKEDYLIITPKKK</sequence>
<gene>
    <name evidence="1" type="ORF">GGR06_001229</name>
</gene>
<dbReference type="Proteomes" id="UP000560658">
    <property type="component" value="Unassembled WGS sequence"/>
</dbReference>
<evidence type="ECO:0000313" key="2">
    <source>
        <dbReference type="Proteomes" id="UP000560658"/>
    </source>
</evidence>
<comment type="caution">
    <text evidence="1">The sequence shown here is derived from an EMBL/GenBank/DDBJ whole genome shotgun (WGS) entry which is preliminary data.</text>
</comment>
<keyword evidence="2" id="KW-1185">Reference proteome</keyword>
<organism evidence="1 2">
    <name type="scientific">Bacteroides reticulotermitis</name>
    <dbReference type="NCBI Taxonomy" id="1133319"/>
    <lineage>
        <taxon>Bacteria</taxon>
        <taxon>Pseudomonadati</taxon>
        <taxon>Bacteroidota</taxon>
        <taxon>Bacteroidia</taxon>
        <taxon>Bacteroidales</taxon>
        <taxon>Bacteroidaceae</taxon>
        <taxon>Bacteroides</taxon>
    </lineage>
</organism>